<dbReference type="AlphaFoldDB" id="A0A151U9K8"/>
<dbReference type="SUPFAM" id="SSF56672">
    <property type="entry name" value="DNA/RNA polymerases"/>
    <property type="match status" value="1"/>
</dbReference>
<dbReference type="InterPro" id="IPR043502">
    <property type="entry name" value="DNA/RNA_pol_sf"/>
</dbReference>
<evidence type="ECO:0000259" key="1">
    <source>
        <dbReference type="Pfam" id="PF07727"/>
    </source>
</evidence>
<gene>
    <name evidence="2" type="ORF">KK1_020140</name>
</gene>
<reference evidence="2 3" key="1">
    <citation type="journal article" date="2012" name="Nat. Biotechnol.">
        <title>Draft genome sequence of pigeonpea (Cajanus cajan), an orphan legume crop of resource-poor farmers.</title>
        <authorList>
            <person name="Varshney R.K."/>
            <person name="Chen W."/>
            <person name="Li Y."/>
            <person name="Bharti A.K."/>
            <person name="Saxena R.K."/>
            <person name="Schlueter J.A."/>
            <person name="Donoghue M.T."/>
            <person name="Azam S."/>
            <person name="Fan G."/>
            <person name="Whaley A.M."/>
            <person name="Farmer A.D."/>
            <person name="Sheridan J."/>
            <person name="Iwata A."/>
            <person name="Tuteja R."/>
            <person name="Penmetsa R.V."/>
            <person name="Wu W."/>
            <person name="Upadhyaya H.D."/>
            <person name="Yang S.P."/>
            <person name="Shah T."/>
            <person name="Saxena K.B."/>
            <person name="Michael T."/>
            <person name="McCombie W.R."/>
            <person name="Yang B."/>
            <person name="Zhang G."/>
            <person name="Yang H."/>
            <person name="Wang J."/>
            <person name="Spillane C."/>
            <person name="Cook D.R."/>
            <person name="May G.D."/>
            <person name="Xu X."/>
            <person name="Jackson S.A."/>
        </authorList>
    </citation>
    <scope>NUCLEOTIDE SEQUENCE [LARGE SCALE GENOMIC DNA]</scope>
    <source>
        <strain evidence="3">cv. Asha</strain>
    </source>
</reference>
<feature type="domain" description="Reverse transcriptase Ty1/copia-type" evidence="1">
    <location>
        <begin position="2"/>
        <end position="82"/>
    </location>
</feature>
<dbReference type="Gramene" id="C.cajan_19567.t">
    <property type="protein sequence ID" value="C.cajan_19567.t.cds1"/>
    <property type="gene ID" value="C.cajan_19567"/>
</dbReference>
<protein>
    <recommendedName>
        <fullName evidence="1">Reverse transcriptase Ty1/copia-type domain-containing protein</fullName>
    </recommendedName>
</protein>
<proteinExistence type="predicted"/>
<dbReference type="InterPro" id="IPR013103">
    <property type="entry name" value="RVT_2"/>
</dbReference>
<sequence>MLSDTLIHMGFRPTRSDTSLFIRNTSTSTILLLIYVDDIIITSSSQAEMNSLILTLHTKFSLKDLDPLHHFLGIEVSHTSDGGLFLSQK</sequence>
<evidence type="ECO:0000313" key="3">
    <source>
        <dbReference type="Proteomes" id="UP000075243"/>
    </source>
</evidence>
<name>A0A151U9K8_CAJCA</name>
<dbReference type="EMBL" id="CM003603">
    <property type="protein sequence ID" value="KYP75928.1"/>
    <property type="molecule type" value="Genomic_DNA"/>
</dbReference>
<accession>A0A151U9K8</accession>
<keyword evidence="3" id="KW-1185">Reference proteome</keyword>
<dbReference type="Pfam" id="PF07727">
    <property type="entry name" value="RVT_2"/>
    <property type="match status" value="1"/>
</dbReference>
<organism evidence="2 3">
    <name type="scientific">Cajanus cajan</name>
    <name type="common">Pigeon pea</name>
    <name type="synonym">Cajanus indicus</name>
    <dbReference type="NCBI Taxonomy" id="3821"/>
    <lineage>
        <taxon>Eukaryota</taxon>
        <taxon>Viridiplantae</taxon>
        <taxon>Streptophyta</taxon>
        <taxon>Embryophyta</taxon>
        <taxon>Tracheophyta</taxon>
        <taxon>Spermatophyta</taxon>
        <taxon>Magnoliopsida</taxon>
        <taxon>eudicotyledons</taxon>
        <taxon>Gunneridae</taxon>
        <taxon>Pentapetalae</taxon>
        <taxon>rosids</taxon>
        <taxon>fabids</taxon>
        <taxon>Fabales</taxon>
        <taxon>Fabaceae</taxon>
        <taxon>Papilionoideae</taxon>
        <taxon>50 kb inversion clade</taxon>
        <taxon>NPAAA clade</taxon>
        <taxon>indigoferoid/millettioid clade</taxon>
        <taxon>Phaseoleae</taxon>
        <taxon>Cajanus</taxon>
    </lineage>
</organism>
<evidence type="ECO:0000313" key="2">
    <source>
        <dbReference type="EMBL" id="KYP75928.1"/>
    </source>
</evidence>
<dbReference type="Proteomes" id="UP000075243">
    <property type="component" value="Chromosome 1"/>
</dbReference>